<dbReference type="RefSeq" id="WP_115077704.1">
    <property type="nucleotide sequence ID" value="NZ_CP022313.1"/>
</dbReference>
<evidence type="ECO:0000313" key="2">
    <source>
        <dbReference type="Proteomes" id="UP000254535"/>
    </source>
</evidence>
<dbReference type="EMBL" id="CP022313">
    <property type="protein sequence ID" value="AXJ04862.1"/>
    <property type="molecule type" value="Genomic_DNA"/>
</dbReference>
<dbReference type="AlphaFoldDB" id="A0A345UWL0"/>
<name>A0A345UWL0_PSEFL</name>
<gene>
    <name evidence="1" type="ORF">CFN16_12255</name>
</gene>
<accession>A0A345UWL0</accession>
<evidence type="ECO:0000313" key="1">
    <source>
        <dbReference type="EMBL" id="AXJ04862.1"/>
    </source>
</evidence>
<sequence>MSKYTEAITEAVKALELAEKSHQTAAERLATVRGHAGQSGYSVTINGVTVTVSTCDSRNNYQGTLIRGREMIHLGALKALGAELQAAADRVRDCRAYLASIVIA</sequence>
<evidence type="ECO:0008006" key="3">
    <source>
        <dbReference type="Google" id="ProtNLM"/>
    </source>
</evidence>
<proteinExistence type="predicted"/>
<protein>
    <recommendedName>
        <fullName evidence="3">Phage protein</fullName>
    </recommendedName>
</protein>
<organism evidence="1 2">
    <name type="scientific">Pseudomonas fluorescens</name>
    <dbReference type="NCBI Taxonomy" id="294"/>
    <lineage>
        <taxon>Bacteria</taxon>
        <taxon>Pseudomonadati</taxon>
        <taxon>Pseudomonadota</taxon>
        <taxon>Gammaproteobacteria</taxon>
        <taxon>Pseudomonadales</taxon>
        <taxon>Pseudomonadaceae</taxon>
        <taxon>Pseudomonas</taxon>
    </lineage>
</organism>
<dbReference type="Proteomes" id="UP000254535">
    <property type="component" value="Chromosome"/>
</dbReference>
<reference evidence="1 2" key="1">
    <citation type="submission" date="2017-07" db="EMBL/GenBank/DDBJ databases">
        <title>Genome sequence of Pseudomonas NEP1.</title>
        <authorList>
            <person name="Nascimento F.X."/>
        </authorList>
    </citation>
    <scope>NUCLEOTIDE SEQUENCE [LARGE SCALE GENOMIC DNA]</scope>
    <source>
        <strain evidence="1 2">NEP1</strain>
    </source>
</reference>